<evidence type="ECO:0000256" key="2">
    <source>
        <dbReference type="ARBA" id="ARBA00008639"/>
    </source>
</evidence>
<dbReference type="GO" id="GO:0019148">
    <property type="term" value="F:D-cysteine desulfhydrase activity"/>
    <property type="evidence" value="ECO:0007669"/>
    <property type="project" value="TreeGrafter"/>
</dbReference>
<dbReference type="InterPro" id="IPR036052">
    <property type="entry name" value="TrpB-like_PALP_sf"/>
</dbReference>
<reference evidence="6 7" key="1">
    <citation type="submission" date="2018-05" db="EMBL/GenBank/DDBJ databases">
        <title>Novel Campyloabacter and Helicobacter Species and Strains.</title>
        <authorList>
            <person name="Mannion A.J."/>
            <person name="Shen Z."/>
            <person name="Fox J.G."/>
        </authorList>
    </citation>
    <scope>NUCLEOTIDE SEQUENCE [LARGE SCALE GENOMIC DNA]</scope>
    <source>
        <strain evidence="7">MIT17-670</strain>
    </source>
</reference>
<evidence type="ECO:0000313" key="6">
    <source>
        <dbReference type="EMBL" id="TKX32809.1"/>
    </source>
</evidence>
<dbReference type="OrthoDB" id="5291638at2"/>
<dbReference type="RefSeq" id="WP_137621839.1">
    <property type="nucleotide sequence ID" value="NZ_NXMA01000003.1"/>
</dbReference>
<evidence type="ECO:0000256" key="1">
    <source>
        <dbReference type="ARBA" id="ARBA00001933"/>
    </source>
</evidence>
<comment type="similarity">
    <text evidence="2">Belongs to the ACC deaminase/D-cysteine desulfhydrase family.</text>
</comment>
<evidence type="ECO:0000256" key="3">
    <source>
        <dbReference type="ARBA" id="ARBA00022898"/>
    </source>
</evidence>
<dbReference type="PANTHER" id="PTHR43780">
    <property type="entry name" value="1-AMINOCYCLOPROPANE-1-CARBOXYLATE DEAMINASE-RELATED"/>
    <property type="match status" value="1"/>
</dbReference>
<feature type="modified residue" description="N6-(pyridoxal phosphate)lysine" evidence="5">
    <location>
        <position position="31"/>
    </location>
</feature>
<dbReference type="Proteomes" id="UP000310353">
    <property type="component" value="Unassembled WGS sequence"/>
</dbReference>
<name>A0A4U7BM66_9BACT</name>
<proteinExistence type="inferred from homology"/>
<keyword evidence="7" id="KW-1185">Reference proteome</keyword>
<evidence type="ECO:0000256" key="5">
    <source>
        <dbReference type="PIRSR" id="PIRSR006278-2"/>
    </source>
</evidence>
<keyword evidence="3 5" id="KW-0663">Pyridoxal phosphate</keyword>
<evidence type="ECO:0000313" key="7">
    <source>
        <dbReference type="Proteomes" id="UP000310353"/>
    </source>
</evidence>
<evidence type="ECO:0000256" key="4">
    <source>
        <dbReference type="PIRSR" id="PIRSR006278-1"/>
    </source>
</evidence>
<dbReference type="SUPFAM" id="SSF53686">
    <property type="entry name" value="Tryptophan synthase beta subunit-like PLP-dependent enzymes"/>
    <property type="match status" value="1"/>
</dbReference>
<sequence length="286" mass="33149">MLKSTIEKVCFKEFEFYVKRDDLLGEINGNKARKLAFYFSQNYSKNQRFISYGGVQSNALGSLSIFCLKKNIKFIFICKKIPSYLKENPCGNYALALKNKVEFLEVNNTSLKEYALSLCCKDDIFIEQGIANLNAEQGYKELADEIKKQSINLNLEFDIFLPSGTGTSAAFLARHSKFKVFTCACVGDEDYLKKQILELIQDYDFKNLQILQKNQKYHFGKPYKEIHQLYKELKQECFIEFDLLYDMIGLSVALKRKWEKPLLYIHQGGILGNASMLQRYAFKGFK</sequence>
<gene>
    <name evidence="6" type="ORF">CQA76_02305</name>
</gene>
<dbReference type="EMBL" id="NXMA01000003">
    <property type="protein sequence ID" value="TKX32809.1"/>
    <property type="molecule type" value="Genomic_DNA"/>
</dbReference>
<dbReference type="AlphaFoldDB" id="A0A4U7BM66"/>
<comment type="cofactor">
    <cofactor evidence="1">
        <name>pyridoxal 5'-phosphate</name>
        <dbReference type="ChEBI" id="CHEBI:597326"/>
    </cofactor>
</comment>
<protein>
    <submittedName>
        <fullName evidence="6">1-aminocyclopropane-1-carboxylate deaminase</fullName>
    </submittedName>
</protein>
<organism evidence="6 7">
    <name type="scientific">Campylobacter aviculae</name>
    <dbReference type="NCBI Taxonomy" id="2510190"/>
    <lineage>
        <taxon>Bacteria</taxon>
        <taxon>Pseudomonadati</taxon>
        <taxon>Campylobacterota</taxon>
        <taxon>Epsilonproteobacteria</taxon>
        <taxon>Campylobacterales</taxon>
        <taxon>Campylobacteraceae</taxon>
        <taxon>Campylobacter</taxon>
    </lineage>
</organism>
<comment type="caution">
    <text evidence="6">The sequence shown here is derived from an EMBL/GenBank/DDBJ whole genome shotgun (WGS) entry which is preliminary data.</text>
</comment>
<dbReference type="PANTHER" id="PTHR43780:SF2">
    <property type="entry name" value="1-AMINOCYCLOPROPANE-1-CARBOXYLATE DEAMINASE-RELATED"/>
    <property type="match status" value="1"/>
</dbReference>
<feature type="active site" description="Nucleophile" evidence="4">
    <location>
        <position position="57"/>
    </location>
</feature>
<dbReference type="PIRSF" id="PIRSF006278">
    <property type="entry name" value="ACCD_DCysDesulf"/>
    <property type="match status" value="1"/>
</dbReference>
<accession>A0A4U7BM66</accession>
<dbReference type="Gene3D" id="3.40.50.1100">
    <property type="match status" value="2"/>
</dbReference>
<dbReference type="InterPro" id="IPR027278">
    <property type="entry name" value="ACCD_DCysDesulf"/>
</dbReference>